<feature type="compositionally biased region" description="Polar residues" evidence="1">
    <location>
        <begin position="60"/>
        <end position="70"/>
    </location>
</feature>
<reference evidence="2" key="2">
    <citation type="submission" date="2025-08" db="UniProtKB">
        <authorList>
            <consortium name="Ensembl"/>
        </authorList>
    </citation>
    <scope>IDENTIFICATION</scope>
</reference>
<sequence>MRCVPLLSKLVCTSSSGVKDLDPPLTVVHDHDPSGLGAQCKPGGVHQGSPPAKGVVPHLGSTSGSFPVSL</sequence>
<organism evidence="2 3">
    <name type="scientific">Peromyscus maniculatus bairdii</name>
    <name type="common">Prairie deer mouse</name>
    <dbReference type="NCBI Taxonomy" id="230844"/>
    <lineage>
        <taxon>Eukaryota</taxon>
        <taxon>Metazoa</taxon>
        <taxon>Chordata</taxon>
        <taxon>Craniata</taxon>
        <taxon>Vertebrata</taxon>
        <taxon>Euteleostomi</taxon>
        <taxon>Mammalia</taxon>
        <taxon>Eutheria</taxon>
        <taxon>Euarchontoglires</taxon>
        <taxon>Glires</taxon>
        <taxon>Rodentia</taxon>
        <taxon>Myomorpha</taxon>
        <taxon>Muroidea</taxon>
        <taxon>Cricetidae</taxon>
        <taxon>Neotominae</taxon>
        <taxon>Peromyscus</taxon>
    </lineage>
</organism>
<dbReference type="AlphaFoldDB" id="A0A8C8W2P2"/>
<dbReference type="GeneTree" id="ENSGT01150000290611"/>
<feature type="region of interest" description="Disordered" evidence="1">
    <location>
        <begin position="42"/>
        <end position="70"/>
    </location>
</feature>
<protein>
    <submittedName>
        <fullName evidence="2">Uncharacterized protein</fullName>
    </submittedName>
</protein>
<evidence type="ECO:0000256" key="1">
    <source>
        <dbReference type="SAM" id="MobiDB-lite"/>
    </source>
</evidence>
<dbReference type="Proteomes" id="UP000694547">
    <property type="component" value="Chromosome 5"/>
</dbReference>
<proteinExistence type="predicted"/>
<accession>A0A8C8W2P2</accession>
<dbReference type="Ensembl" id="ENSPEMT00000040265.1">
    <property type="protein sequence ID" value="ENSPEMP00000032375.1"/>
    <property type="gene ID" value="ENSPEMG00000031330.1"/>
</dbReference>
<keyword evidence="3" id="KW-1185">Reference proteome</keyword>
<evidence type="ECO:0000313" key="2">
    <source>
        <dbReference type="Ensembl" id="ENSPEMP00000032375.1"/>
    </source>
</evidence>
<reference evidence="2 3" key="1">
    <citation type="submission" date="2018-10" db="EMBL/GenBank/DDBJ databases">
        <title>Improved assembly of the deer mouse Peromyscus maniculatus genome.</title>
        <authorList>
            <person name="Lassance J.-M."/>
            <person name="Hoekstra H.E."/>
        </authorList>
    </citation>
    <scope>NUCLEOTIDE SEQUENCE [LARGE SCALE GENOMIC DNA]</scope>
</reference>
<reference evidence="2" key="3">
    <citation type="submission" date="2025-09" db="UniProtKB">
        <authorList>
            <consortium name="Ensembl"/>
        </authorList>
    </citation>
    <scope>IDENTIFICATION</scope>
</reference>
<evidence type="ECO:0000313" key="3">
    <source>
        <dbReference type="Proteomes" id="UP000694547"/>
    </source>
</evidence>
<name>A0A8C8W2P2_PERMB</name>